<dbReference type="PROSITE" id="PS50830">
    <property type="entry name" value="TNASE_3"/>
    <property type="match status" value="1"/>
</dbReference>
<keyword evidence="3" id="KW-0378">Hydrolase</keyword>
<organism evidence="5 6">
    <name type="scientific">Aeromonas eucrenophila</name>
    <dbReference type="NCBI Taxonomy" id="649"/>
    <lineage>
        <taxon>Bacteria</taxon>
        <taxon>Pseudomonadati</taxon>
        <taxon>Pseudomonadota</taxon>
        <taxon>Gammaproteobacteria</taxon>
        <taxon>Aeromonadales</taxon>
        <taxon>Aeromonadaceae</taxon>
        <taxon>Aeromonas</taxon>
    </lineage>
</organism>
<evidence type="ECO:0000256" key="1">
    <source>
        <dbReference type="ARBA" id="ARBA00022722"/>
    </source>
</evidence>
<dbReference type="Proteomes" id="UP001596132">
    <property type="component" value="Unassembled WGS sequence"/>
</dbReference>
<comment type="caution">
    <text evidence="5">The sequence shown here is derived from an EMBL/GenBank/DDBJ whole genome shotgun (WGS) entry which is preliminary data.</text>
</comment>
<keyword evidence="2" id="KW-0255">Endonuclease</keyword>
<keyword evidence="1" id="KW-0540">Nuclease</keyword>
<dbReference type="InterPro" id="IPR002071">
    <property type="entry name" value="Thermonucl_AS"/>
</dbReference>
<evidence type="ECO:0000256" key="2">
    <source>
        <dbReference type="ARBA" id="ARBA00022759"/>
    </source>
</evidence>
<dbReference type="SUPFAM" id="SSF50199">
    <property type="entry name" value="Staphylococcal nuclease"/>
    <property type="match status" value="1"/>
</dbReference>
<dbReference type="RefSeq" id="WP_231553637.1">
    <property type="nucleotide sequence ID" value="NZ_CDDF01000011.1"/>
</dbReference>
<evidence type="ECO:0000256" key="3">
    <source>
        <dbReference type="ARBA" id="ARBA00022801"/>
    </source>
</evidence>
<dbReference type="Gene3D" id="2.40.50.90">
    <property type="match status" value="1"/>
</dbReference>
<accession>A0ABW0YIW9</accession>
<feature type="domain" description="TNase-like" evidence="4">
    <location>
        <begin position="17"/>
        <end position="138"/>
    </location>
</feature>
<gene>
    <name evidence="5" type="ORF">ACFPVW_16460</name>
</gene>
<keyword evidence="6" id="KW-1185">Reference proteome</keyword>
<name>A0ABW0YIW9_9GAMM</name>
<dbReference type="PROSITE" id="PS01123">
    <property type="entry name" value="TNASE_1"/>
    <property type="match status" value="1"/>
</dbReference>
<proteinExistence type="predicted"/>
<protein>
    <submittedName>
        <fullName evidence="5">Thermonuclease family protein</fullName>
    </submittedName>
</protein>
<dbReference type="CDD" id="cd00175">
    <property type="entry name" value="SNc"/>
    <property type="match status" value="1"/>
</dbReference>
<reference evidence="6" key="1">
    <citation type="journal article" date="2019" name="Int. J. Syst. Evol. Microbiol.">
        <title>The Global Catalogue of Microorganisms (GCM) 10K type strain sequencing project: providing services to taxonomists for standard genome sequencing and annotation.</title>
        <authorList>
            <consortium name="The Broad Institute Genomics Platform"/>
            <consortium name="The Broad Institute Genome Sequencing Center for Infectious Disease"/>
            <person name="Wu L."/>
            <person name="Ma J."/>
        </authorList>
    </citation>
    <scope>NUCLEOTIDE SEQUENCE [LARGE SCALE GENOMIC DNA]</scope>
    <source>
        <strain evidence="6">KCTC 15012</strain>
    </source>
</reference>
<dbReference type="Pfam" id="PF00565">
    <property type="entry name" value="SNase"/>
    <property type="match status" value="1"/>
</dbReference>
<dbReference type="InterPro" id="IPR016071">
    <property type="entry name" value="Staphylococal_nuclease_OB-fold"/>
</dbReference>
<evidence type="ECO:0000259" key="4">
    <source>
        <dbReference type="PROSITE" id="PS50830"/>
    </source>
</evidence>
<evidence type="ECO:0000313" key="6">
    <source>
        <dbReference type="Proteomes" id="UP001596132"/>
    </source>
</evidence>
<dbReference type="EMBL" id="JBHSPP010000017">
    <property type="protein sequence ID" value="MFC5707610.1"/>
    <property type="molecule type" value="Genomic_DNA"/>
</dbReference>
<dbReference type="PANTHER" id="PTHR12302:SF3">
    <property type="entry name" value="SERINE_THREONINE-PROTEIN KINASE 31"/>
    <property type="match status" value="1"/>
</dbReference>
<dbReference type="PANTHER" id="PTHR12302">
    <property type="entry name" value="EBNA2 BINDING PROTEIN P100"/>
    <property type="match status" value="1"/>
</dbReference>
<sequence length="154" mass="17549">MLIYILLCLASSVRAEQVYIGKVVSVSDGDTISVSRYPQLLLKIRLAGIDAPEKKQAFGQRAKESLSKLIAWQKVRIVEVGTDRYGRVIGDVYVQGLWVNLEMVSQGGAWVYRHYSHDPRLLKAEEKAKSSRSGLWVEPTPVPPWEWRKIQKIR</sequence>
<dbReference type="InterPro" id="IPR035437">
    <property type="entry name" value="SNase_OB-fold_sf"/>
</dbReference>
<dbReference type="SMART" id="SM00318">
    <property type="entry name" value="SNc"/>
    <property type="match status" value="1"/>
</dbReference>
<evidence type="ECO:0000313" key="5">
    <source>
        <dbReference type="EMBL" id="MFC5707610.1"/>
    </source>
</evidence>